<organism evidence="4">
    <name type="scientific">Hydatigena taeniaeformis</name>
    <name type="common">Feline tapeworm</name>
    <name type="synonym">Taenia taeniaeformis</name>
    <dbReference type="NCBI Taxonomy" id="6205"/>
    <lineage>
        <taxon>Eukaryota</taxon>
        <taxon>Metazoa</taxon>
        <taxon>Spiralia</taxon>
        <taxon>Lophotrochozoa</taxon>
        <taxon>Platyhelminthes</taxon>
        <taxon>Cestoda</taxon>
        <taxon>Eucestoda</taxon>
        <taxon>Cyclophyllidea</taxon>
        <taxon>Taeniidae</taxon>
        <taxon>Hydatigera</taxon>
    </lineage>
</organism>
<evidence type="ECO:0000313" key="4">
    <source>
        <dbReference type="WBParaSite" id="TTAC_0000926401-mRNA-1"/>
    </source>
</evidence>
<name>A0A0R3X6W1_HYDTA</name>
<evidence type="ECO:0000313" key="3">
    <source>
        <dbReference type="Proteomes" id="UP000274429"/>
    </source>
</evidence>
<keyword evidence="1" id="KW-0812">Transmembrane</keyword>
<keyword evidence="3" id="KW-1185">Reference proteome</keyword>
<sequence>MPLQFTYTTAFLVGAVSECVLSPWALVRKRRKHNMLVSVLSLLLTSACLMPSVSEAYQYSSNFINQVTTYPNIVTAKNRCLPGRSSGSGATPQTLLVCDPHELLSVDQSGPSLLPPREVPFLNQP</sequence>
<dbReference type="Proteomes" id="UP000274429">
    <property type="component" value="Unassembled WGS sequence"/>
</dbReference>
<evidence type="ECO:0000313" key="2">
    <source>
        <dbReference type="EMBL" id="VDM34006.1"/>
    </source>
</evidence>
<accession>A0A0R3X6W1</accession>
<protein>
    <submittedName>
        <fullName evidence="4">Secreted protein</fullName>
    </submittedName>
</protein>
<reference evidence="2 3" key="2">
    <citation type="submission" date="2018-11" db="EMBL/GenBank/DDBJ databases">
        <authorList>
            <consortium name="Pathogen Informatics"/>
        </authorList>
    </citation>
    <scope>NUCLEOTIDE SEQUENCE [LARGE SCALE GENOMIC DNA]</scope>
</reference>
<dbReference type="WBParaSite" id="TTAC_0000926401-mRNA-1">
    <property type="protein sequence ID" value="TTAC_0000926401-mRNA-1"/>
    <property type="gene ID" value="TTAC_0000926401"/>
</dbReference>
<evidence type="ECO:0000256" key="1">
    <source>
        <dbReference type="SAM" id="Phobius"/>
    </source>
</evidence>
<keyword evidence="1" id="KW-0472">Membrane</keyword>
<gene>
    <name evidence="2" type="ORF">TTAC_LOCUS9249</name>
</gene>
<dbReference type="AlphaFoldDB" id="A0A0R3X6W1"/>
<dbReference type="EMBL" id="UYWX01020732">
    <property type="protein sequence ID" value="VDM34006.1"/>
    <property type="molecule type" value="Genomic_DNA"/>
</dbReference>
<reference evidence="4" key="1">
    <citation type="submission" date="2017-02" db="UniProtKB">
        <authorList>
            <consortium name="WormBaseParasite"/>
        </authorList>
    </citation>
    <scope>IDENTIFICATION</scope>
</reference>
<keyword evidence="1" id="KW-1133">Transmembrane helix</keyword>
<proteinExistence type="predicted"/>
<feature type="transmembrane region" description="Helical" evidence="1">
    <location>
        <begin position="6"/>
        <end position="27"/>
    </location>
</feature>
<dbReference type="OrthoDB" id="8062037at2759"/>